<comment type="similarity">
    <text evidence="1">Belongs to the SCO1/2 family.</text>
</comment>
<dbReference type="SUPFAM" id="SSF52833">
    <property type="entry name" value="Thioredoxin-like"/>
    <property type="match status" value="1"/>
</dbReference>
<dbReference type="InterPro" id="IPR013766">
    <property type="entry name" value="Thioredoxin_domain"/>
</dbReference>
<name>A0ABT6H5W4_9BACI</name>
<dbReference type="PROSITE" id="PS51257">
    <property type="entry name" value="PROKAR_LIPOPROTEIN"/>
    <property type="match status" value="1"/>
</dbReference>
<dbReference type="InterPro" id="IPR003782">
    <property type="entry name" value="SCO1/SenC"/>
</dbReference>
<keyword evidence="2" id="KW-0186">Copper</keyword>
<organism evidence="4 5">
    <name type="scientific">Ectobacillus antri</name>
    <dbReference type="NCBI Taxonomy" id="2486280"/>
    <lineage>
        <taxon>Bacteria</taxon>
        <taxon>Bacillati</taxon>
        <taxon>Bacillota</taxon>
        <taxon>Bacilli</taxon>
        <taxon>Bacillales</taxon>
        <taxon>Bacillaceae</taxon>
        <taxon>Ectobacillus</taxon>
    </lineage>
</organism>
<reference evidence="4 5" key="1">
    <citation type="submission" date="2023-04" db="EMBL/GenBank/DDBJ databases">
        <title>Ectobacillus antri isolated from activated sludge.</title>
        <authorList>
            <person name="Yan P."/>
            <person name="Liu X."/>
        </authorList>
    </citation>
    <scope>NUCLEOTIDE SEQUENCE [LARGE SCALE GENOMIC DNA]</scope>
    <source>
        <strain evidence="4 5">C18H</strain>
    </source>
</reference>
<evidence type="ECO:0000256" key="1">
    <source>
        <dbReference type="ARBA" id="ARBA00010996"/>
    </source>
</evidence>
<dbReference type="PANTHER" id="PTHR12151:SF25">
    <property type="entry name" value="LINALOOL DEHYDRATASE_ISOMERASE DOMAIN-CONTAINING PROTEIN"/>
    <property type="match status" value="1"/>
</dbReference>
<evidence type="ECO:0000256" key="2">
    <source>
        <dbReference type="ARBA" id="ARBA00023008"/>
    </source>
</evidence>
<feature type="domain" description="Thioredoxin" evidence="3">
    <location>
        <begin position="28"/>
        <end position="192"/>
    </location>
</feature>
<dbReference type="EMBL" id="JARULN010000012">
    <property type="protein sequence ID" value="MDG5754741.1"/>
    <property type="molecule type" value="Genomic_DNA"/>
</dbReference>
<proteinExistence type="inferred from homology"/>
<evidence type="ECO:0000313" key="4">
    <source>
        <dbReference type="EMBL" id="MDG5754741.1"/>
    </source>
</evidence>
<dbReference type="InterPro" id="IPR036249">
    <property type="entry name" value="Thioredoxin-like_sf"/>
</dbReference>
<dbReference type="Pfam" id="PF02630">
    <property type="entry name" value="SCO1-SenC"/>
    <property type="match status" value="1"/>
</dbReference>
<dbReference type="Proteomes" id="UP001218246">
    <property type="component" value="Unassembled WGS sequence"/>
</dbReference>
<accession>A0ABT6H5W4</accession>
<dbReference type="CDD" id="cd02968">
    <property type="entry name" value="SCO"/>
    <property type="match status" value="1"/>
</dbReference>
<dbReference type="PANTHER" id="PTHR12151">
    <property type="entry name" value="ELECTRON TRANSPORT PROTIN SCO1/SENC FAMILY MEMBER"/>
    <property type="match status" value="1"/>
</dbReference>
<evidence type="ECO:0000259" key="3">
    <source>
        <dbReference type="PROSITE" id="PS51352"/>
    </source>
</evidence>
<sequence>MKAWRMLTLCVSITAMLIVSGCGGKLENPLNWEIEAFSYSNQDGKTVGLKELKDKVWIADFIFTSCETVCPPMTANMMKLQEMLAKEEINDVTFVSFSVDPEVDKPDVRKDFMKNYDFGKAKWHFLGDYSQQEIQEFAMKNFQTPVSKPKNNSQVIHGTSFYLVDQSGKVVKKYSALNVPYEEIIKDIQTIQ</sequence>
<keyword evidence="5" id="KW-1185">Reference proteome</keyword>
<evidence type="ECO:0000313" key="5">
    <source>
        <dbReference type="Proteomes" id="UP001218246"/>
    </source>
</evidence>
<gene>
    <name evidence="4" type="ORF">P6P90_12255</name>
</gene>
<dbReference type="Gene3D" id="3.40.30.10">
    <property type="entry name" value="Glutaredoxin"/>
    <property type="match status" value="1"/>
</dbReference>
<dbReference type="RefSeq" id="WP_124565678.1">
    <property type="nucleotide sequence ID" value="NZ_JARRRY010000012.1"/>
</dbReference>
<dbReference type="PROSITE" id="PS51352">
    <property type="entry name" value="THIOREDOXIN_2"/>
    <property type="match status" value="1"/>
</dbReference>
<comment type="caution">
    <text evidence="4">The sequence shown here is derived from an EMBL/GenBank/DDBJ whole genome shotgun (WGS) entry which is preliminary data.</text>
</comment>
<protein>
    <submittedName>
        <fullName evidence="4">SCO family protein</fullName>
    </submittedName>
</protein>